<dbReference type="EMBL" id="MU394337">
    <property type="protein sequence ID" value="KAI6084421.1"/>
    <property type="molecule type" value="Genomic_DNA"/>
</dbReference>
<comment type="caution">
    <text evidence="1">The sequence shown here is derived from an EMBL/GenBank/DDBJ whole genome shotgun (WGS) entry which is preliminary data.</text>
</comment>
<keyword evidence="2" id="KW-1185">Reference proteome</keyword>
<dbReference type="Proteomes" id="UP001497680">
    <property type="component" value="Unassembled WGS sequence"/>
</dbReference>
<name>A0ACC0CV96_9PEZI</name>
<protein>
    <submittedName>
        <fullName evidence="1">Uncharacterized protein</fullName>
    </submittedName>
</protein>
<evidence type="ECO:0000313" key="1">
    <source>
        <dbReference type="EMBL" id="KAI6084421.1"/>
    </source>
</evidence>
<proteinExistence type="predicted"/>
<accession>A0ACC0CV96</accession>
<sequence>MGGQFAVADPVRCPHYAQFASGLDRAHFDGVYWTLFILVILCLFVSSWVYQSIMTYREKSEACEDKFRKKLKFGLLWCSILFLAAGVMLVIEVFCLLALQYCDGEDLMSLLWSTWTMLQLGSEIAILGIVLALWHHLYDIKHPLWALALGTPVLVVAGFGHVMHLALRIFYKKAKAKRQARKSSSSTAAPSVDVTLSSSSSSFKPAREEIETKPQPHEIREEPSPGVLEAGRAMYFALDVGDDERVRRWPSFVGTTSSGKSVVRLTAYPGAFSDNDNNDLK</sequence>
<organism evidence="1 2">
    <name type="scientific">Hypoxylon rubiginosum</name>
    <dbReference type="NCBI Taxonomy" id="110542"/>
    <lineage>
        <taxon>Eukaryota</taxon>
        <taxon>Fungi</taxon>
        <taxon>Dikarya</taxon>
        <taxon>Ascomycota</taxon>
        <taxon>Pezizomycotina</taxon>
        <taxon>Sordariomycetes</taxon>
        <taxon>Xylariomycetidae</taxon>
        <taxon>Xylariales</taxon>
        <taxon>Hypoxylaceae</taxon>
        <taxon>Hypoxylon</taxon>
    </lineage>
</organism>
<gene>
    <name evidence="1" type="ORF">F4821DRAFT_170542</name>
</gene>
<evidence type="ECO:0000313" key="2">
    <source>
        <dbReference type="Proteomes" id="UP001497680"/>
    </source>
</evidence>
<reference evidence="1 2" key="1">
    <citation type="journal article" date="2022" name="New Phytol.">
        <title>Ecological generalism drives hyperdiversity of secondary metabolite gene clusters in xylarialean endophytes.</title>
        <authorList>
            <person name="Franco M.E.E."/>
            <person name="Wisecaver J.H."/>
            <person name="Arnold A.E."/>
            <person name="Ju Y.M."/>
            <person name="Slot J.C."/>
            <person name="Ahrendt S."/>
            <person name="Moore L.P."/>
            <person name="Eastman K.E."/>
            <person name="Scott K."/>
            <person name="Konkel Z."/>
            <person name="Mondo S.J."/>
            <person name="Kuo A."/>
            <person name="Hayes R.D."/>
            <person name="Haridas S."/>
            <person name="Andreopoulos B."/>
            <person name="Riley R."/>
            <person name="LaButti K."/>
            <person name="Pangilinan J."/>
            <person name="Lipzen A."/>
            <person name="Amirebrahimi M."/>
            <person name="Yan J."/>
            <person name="Adam C."/>
            <person name="Keymanesh K."/>
            <person name="Ng V."/>
            <person name="Louie K."/>
            <person name="Northen T."/>
            <person name="Drula E."/>
            <person name="Henrissat B."/>
            <person name="Hsieh H.M."/>
            <person name="Youens-Clark K."/>
            <person name="Lutzoni F."/>
            <person name="Miadlikowska J."/>
            <person name="Eastwood D.C."/>
            <person name="Hamelin R.C."/>
            <person name="Grigoriev I.V."/>
            <person name="U'Ren J.M."/>
        </authorList>
    </citation>
    <scope>NUCLEOTIDE SEQUENCE [LARGE SCALE GENOMIC DNA]</scope>
    <source>
        <strain evidence="1 2">ER1909</strain>
    </source>
</reference>